<name>A0A8T3BCW7_DENNO</name>
<protein>
    <submittedName>
        <fullName evidence="1">Uncharacterized protein</fullName>
    </submittedName>
</protein>
<gene>
    <name evidence="1" type="ORF">KFK09_013371</name>
</gene>
<proteinExistence type="predicted"/>
<evidence type="ECO:0000313" key="1">
    <source>
        <dbReference type="EMBL" id="KAI0507249.1"/>
    </source>
</evidence>
<keyword evidence="2" id="KW-1185">Reference proteome</keyword>
<accession>A0A8T3BCW7</accession>
<sequence length="65" mass="7521">MVRGNPIHGFNVDLKGFQLLQEGMDRAAVKSFGKHLDERIPELWLRQPVVLEEEPMLLVQRLVIL</sequence>
<dbReference type="Proteomes" id="UP000829196">
    <property type="component" value="Unassembled WGS sequence"/>
</dbReference>
<reference evidence="1" key="1">
    <citation type="journal article" date="2022" name="Front. Genet.">
        <title>Chromosome-Scale Assembly of the Dendrobium nobile Genome Provides Insights Into the Molecular Mechanism of the Biosynthesis of the Medicinal Active Ingredient of Dendrobium.</title>
        <authorList>
            <person name="Xu Q."/>
            <person name="Niu S.-C."/>
            <person name="Li K.-L."/>
            <person name="Zheng P.-J."/>
            <person name="Zhang X.-J."/>
            <person name="Jia Y."/>
            <person name="Liu Y."/>
            <person name="Niu Y.-X."/>
            <person name="Yu L.-H."/>
            <person name="Chen D.-F."/>
            <person name="Zhang G.-Q."/>
        </authorList>
    </citation>
    <scope>NUCLEOTIDE SEQUENCE</scope>
    <source>
        <tissue evidence="1">Leaf</tissue>
    </source>
</reference>
<organism evidence="1 2">
    <name type="scientific">Dendrobium nobile</name>
    <name type="common">Orchid</name>
    <dbReference type="NCBI Taxonomy" id="94219"/>
    <lineage>
        <taxon>Eukaryota</taxon>
        <taxon>Viridiplantae</taxon>
        <taxon>Streptophyta</taxon>
        <taxon>Embryophyta</taxon>
        <taxon>Tracheophyta</taxon>
        <taxon>Spermatophyta</taxon>
        <taxon>Magnoliopsida</taxon>
        <taxon>Liliopsida</taxon>
        <taxon>Asparagales</taxon>
        <taxon>Orchidaceae</taxon>
        <taxon>Epidendroideae</taxon>
        <taxon>Malaxideae</taxon>
        <taxon>Dendrobiinae</taxon>
        <taxon>Dendrobium</taxon>
    </lineage>
</organism>
<evidence type="ECO:0000313" key="2">
    <source>
        <dbReference type="Proteomes" id="UP000829196"/>
    </source>
</evidence>
<dbReference type="EMBL" id="JAGYWB010000010">
    <property type="protein sequence ID" value="KAI0507249.1"/>
    <property type="molecule type" value="Genomic_DNA"/>
</dbReference>
<dbReference type="AlphaFoldDB" id="A0A8T3BCW7"/>
<comment type="caution">
    <text evidence="1">The sequence shown here is derived from an EMBL/GenBank/DDBJ whole genome shotgun (WGS) entry which is preliminary data.</text>
</comment>